<dbReference type="InterPro" id="IPR036397">
    <property type="entry name" value="RNaseH_sf"/>
</dbReference>
<reference evidence="1 2" key="1">
    <citation type="submission" date="2019-10" db="EMBL/GenBank/DDBJ databases">
        <authorList>
            <person name="Zack K.M."/>
            <person name="Garlena R.A."/>
            <person name="Russell D.A."/>
            <person name="Pope W.H."/>
            <person name="Jacobs-Sera D."/>
            <person name="Hatfull G.F."/>
        </authorList>
    </citation>
    <scope>NUCLEOTIDE SEQUENCE [LARGE SCALE GENOMIC DNA]</scope>
</reference>
<organism evidence="1 2">
    <name type="scientific">Gordonia phage Chidiebere</name>
    <dbReference type="NCBI Taxonomy" id="2656530"/>
    <lineage>
        <taxon>Viruses</taxon>
        <taxon>Duplodnaviria</taxon>
        <taxon>Heunggongvirae</taxon>
        <taxon>Uroviricota</taxon>
        <taxon>Caudoviricetes</taxon>
        <taxon>Chidieberevirus</taxon>
        <taxon>Chidieberevirus chidiebere</taxon>
    </lineage>
</organism>
<name>A0A649VL68_9CAUD</name>
<dbReference type="GO" id="GO:0003676">
    <property type="term" value="F:nucleic acid binding"/>
    <property type="evidence" value="ECO:0007669"/>
    <property type="project" value="InterPro"/>
</dbReference>
<dbReference type="Proteomes" id="UP000423645">
    <property type="component" value="Segment"/>
</dbReference>
<evidence type="ECO:0000313" key="2">
    <source>
        <dbReference type="Proteomes" id="UP000423645"/>
    </source>
</evidence>
<dbReference type="Gene3D" id="3.30.420.10">
    <property type="entry name" value="Ribonuclease H-like superfamily/Ribonuclease H"/>
    <property type="match status" value="1"/>
</dbReference>
<dbReference type="InterPro" id="IPR012337">
    <property type="entry name" value="RNaseH-like_sf"/>
</dbReference>
<protein>
    <submittedName>
        <fullName evidence="1">RuvC-like resolvase</fullName>
    </submittedName>
</protein>
<evidence type="ECO:0000313" key="1">
    <source>
        <dbReference type="EMBL" id="QGJ93001.1"/>
    </source>
</evidence>
<dbReference type="EMBL" id="MN586022">
    <property type="protein sequence ID" value="QGJ93001.1"/>
    <property type="molecule type" value="Genomic_DNA"/>
</dbReference>
<accession>A0A649VL68</accession>
<proteinExistence type="predicted"/>
<dbReference type="GeneID" id="77951955"/>
<gene>
    <name evidence="1" type="primary">115</name>
    <name evidence="1" type="ORF">PBI_CHIDIEBERE_115</name>
</gene>
<sequence length="191" mass="21154">MIIVGIDPSSLKIAFVWTGNDKRVHHRLAKLPKDTDFAFRCASAYASTRVTLARIVKQNPGQPVFVFIEEPVVGRGGAYATISQSKVHGAIVAAAYRVKGVERVSGANNSTAKKQVVGNGAAKKEQIADWAAKYWRELYNAAQTYNKGDRQDIIDAGMINRYGDHVLKVRTKVNRYRDKQRKQRGSRHGGA</sequence>
<dbReference type="SUPFAM" id="SSF53098">
    <property type="entry name" value="Ribonuclease H-like"/>
    <property type="match status" value="1"/>
</dbReference>
<keyword evidence="2" id="KW-1185">Reference proteome</keyword>
<dbReference type="RefSeq" id="YP_010675633.1">
    <property type="nucleotide sequence ID" value="NC_071005.1"/>
</dbReference>
<dbReference type="KEGG" id="vg:77951955"/>